<dbReference type="Proteomes" id="UP000297245">
    <property type="component" value="Unassembled WGS sequence"/>
</dbReference>
<protein>
    <submittedName>
        <fullName evidence="2">Uncharacterized protein</fullName>
    </submittedName>
</protein>
<keyword evidence="1" id="KW-0472">Membrane</keyword>
<sequence length="56" mass="6406">PQRLQGQCLSKSESATNGEEAWSKLRALYIRVLIAVFYSICWWLPGLKALYMTKVS</sequence>
<proteinExistence type="predicted"/>
<feature type="non-terminal residue" evidence="2">
    <location>
        <position position="1"/>
    </location>
</feature>
<organism evidence="2 3">
    <name type="scientific">Dendrothele bispora (strain CBS 962.96)</name>
    <dbReference type="NCBI Taxonomy" id="1314807"/>
    <lineage>
        <taxon>Eukaryota</taxon>
        <taxon>Fungi</taxon>
        <taxon>Dikarya</taxon>
        <taxon>Basidiomycota</taxon>
        <taxon>Agaricomycotina</taxon>
        <taxon>Agaricomycetes</taxon>
        <taxon>Agaricomycetidae</taxon>
        <taxon>Agaricales</taxon>
        <taxon>Agaricales incertae sedis</taxon>
        <taxon>Dendrothele</taxon>
    </lineage>
</organism>
<feature type="transmembrane region" description="Helical" evidence="1">
    <location>
        <begin position="28"/>
        <end position="51"/>
    </location>
</feature>
<accession>A0A4S8KSL0</accession>
<keyword evidence="3" id="KW-1185">Reference proteome</keyword>
<name>A0A4S8KSL0_DENBC</name>
<evidence type="ECO:0000256" key="1">
    <source>
        <dbReference type="SAM" id="Phobius"/>
    </source>
</evidence>
<keyword evidence="1" id="KW-0812">Transmembrane</keyword>
<evidence type="ECO:0000313" key="3">
    <source>
        <dbReference type="Proteomes" id="UP000297245"/>
    </source>
</evidence>
<gene>
    <name evidence="2" type="ORF">K435DRAFT_876351</name>
</gene>
<keyword evidence="1" id="KW-1133">Transmembrane helix</keyword>
<dbReference type="EMBL" id="ML180148">
    <property type="protein sequence ID" value="THU78700.1"/>
    <property type="molecule type" value="Genomic_DNA"/>
</dbReference>
<dbReference type="AlphaFoldDB" id="A0A4S8KSL0"/>
<evidence type="ECO:0000313" key="2">
    <source>
        <dbReference type="EMBL" id="THU78700.1"/>
    </source>
</evidence>
<reference evidence="2 3" key="1">
    <citation type="journal article" date="2019" name="Nat. Ecol. Evol.">
        <title>Megaphylogeny resolves global patterns of mushroom evolution.</title>
        <authorList>
            <person name="Varga T."/>
            <person name="Krizsan K."/>
            <person name="Foldi C."/>
            <person name="Dima B."/>
            <person name="Sanchez-Garcia M."/>
            <person name="Sanchez-Ramirez S."/>
            <person name="Szollosi G.J."/>
            <person name="Szarkandi J.G."/>
            <person name="Papp V."/>
            <person name="Albert L."/>
            <person name="Andreopoulos W."/>
            <person name="Angelini C."/>
            <person name="Antonin V."/>
            <person name="Barry K.W."/>
            <person name="Bougher N.L."/>
            <person name="Buchanan P."/>
            <person name="Buyck B."/>
            <person name="Bense V."/>
            <person name="Catcheside P."/>
            <person name="Chovatia M."/>
            <person name="Cooper J."/>
            <person name="Damon W."/>
            <person name="Desjardin D."/>
            <person name="Finy P."/>
            <person name="Geml J."/>
            <person name="Haridas S."/>
            <person name="Hughes K."/>
            <person name="Justo A."/>
            <person name="Karasinski D."/>
            <person name="Kautmanova I."/>
            <person name="Kiss B."/>
            <person name="Kocsube S."/>
            <person name="Kotiranta H."/>
            <person name="LaButti K.M."/>
            <person name="Lechner B.E."/>
            <person name="Liimatainen K."/>
            <person name="Lipzen A."/>
            <person name="Lukacs Z."/>
            <person name="Mihaltcheva S."/>
            <person name="Morgado L.N."/>
            <person name="Niskanen T."/>
            <person name="Noordeloos M.E."/>
            <person name="Ohm R.A."/>
            <person name="Ortiz-Santana B."/>
            <person name="Ovrebo C."/>
            <person name="Racz N."/>
            <person name="Riley R."/>
            <person name="Savchenko A."/>
            <person name="Shiryaev A."/>
            <person name="Soop K."/>
            <person name="Spirin V."/>
            <person name="Szebenyi C."/>
            <person name="Tomsovsky M."/>
            <person name="Tulloss R.E."/>
            <person name="Uehling J."/>
            <person name="Grigoriev I.V."/>
            <person name="Vagvolgyi C."/>
            <person name="Papp T."/>
            <person name="Martin F.M."/>
            <person name="Miettinen O."/>
            <person name="Hibbett D.S."/>
            <person name="Nagy L.G."/>
        </authorList>
    </citation>
    <scope>NUCLEOTIDE SEQUENCE [LARGE SCALE GENOMIC DNA]</scope>
    <source>
        <strain evidence="2 3">CBS 962.96</strain>
    </source>
</reference>